<gene>
    <name evidence="2" type="ORF">PG999_008488</name>
</gene>
<name>A0AAW0QI20_9PEZI</name>
<organism evidence="2 3">
    <name type="scientific">Apiospora kogelbergensis</name>
    <dbReference type="NCBI Taxonomy" id="1337665"/>
    <lineage>
        <taxon>Eukaryota</taxon>
        <taxon>Fungi</taxon>
        <taxon>Dikarya</taxon>
        <taxon>Ascomycota</taxon>
        <taxon>Pezizomycotina</taxon>
        <taxon>Sordariomycetes</taxon>
        <taxon>Xylariomycetidae</taxon>
        <taxon>Amphisphaeriales</taxon>
        <taxon>Apiosporaceae</taxon>
        <taxon>Apiospora</taxon>
    </lineage>
</organism>
<accession>A0AAW0QI20</accession>
<dbReference type="Proteomes" id="UP001392437">
    <property type="component" value="Unassembled WGS sequence"/>
</dbReference>
<proteinExistence type="predicted"/>
<sequence length="180" mass="20776">MASQTYNHRADWRSSCSSTSYQQTRRTRQSQVHWESGHLAFLTSHEKWNEEDHYNLIDSKELHPKATNHPCVILKRFQDSDHCLITPVSAFSASEETSFLPPWKQRCHRFKKAEDFRSFQGSESSSSDSDSDSSTDETCQLLELRNGRTMPKPKASWIYIQHIYVVPRIGTKAATSAHRS</sequence>
<evidence type="ECO:0000313" key="3">
    <source>
        <dbReference type="Proteomes" id="UP001392437"/>
    </source>
</evidence>
<keyword evidence="3" id="KW-1185">Reference proteome</keyword>
<protein>
    <submittedName>
        <fullName evidence="2">Uncharacterized protein</fullName>
    </submittedName>
</protein>
<comment type="caution">
    <text evidence="2">The sequence shown here is derived from an EMBL/GenBank/DDBJ whole genome shotgun (WGS) entry which is preliminary data.</text>
</comment>
<feature type="region of interest" description="Disordered" evidence="1">
    <location>
        <begin position="118"/>
        <end position="138"/>
    </location>
</feature>
<dbReference type="EMBL" id="JAQQWP010000008">
    <property type="protein sequence ID" value="KAK8105129.1"/>
    <property type="molecule type" value="Genomic_DNA"/>
</dbReference>
<reference evidence="2 3" key="1">
    <citation type="submission" date="2023-01" db="EMBL/GenBank/DDBJ databases">
        <title>Analysis of 21 Apiospora genomes using comparative genomics revels a genus with tremendous synthesis potential of carbohydrate active enzymes and secondary metabolites.</title>
        <authorList>
            <person name="Sorensen T."/>
        </authorList>
    </citation>
    <scope>NUCLEOTIDE SEQUENCE [LARGE SCALE GENOMIC DNA]</scope>
    <source>
        <strain evidence="2 3">CBS 117206</strain>
    </source>
</reference>
<dbReference type="AlphaFoldDB" id="A0AAW0QI20"/>
<evidence type="ECO:0000256" key="1">
    <source>
        <dbReference type="SAM" id="MobiDB-lite"/>
    </source>
</evidence>
<evidence type="ECO:0000313" key="2">
    <source>
        <dbReference type="EMBL" id="KAK8105129.1"/>
    </source>
</evidence>